<dbReference type="PRINTS" id="PR00344">
    <property type="entry name" value="BCTRLSENSOR"/>
</dbReference>
<name>A0ABU9D8Y9_9PROT</name>
<dbReference type="Gene3D" id="3.30.565.10">
    <property type="entry name" value="Histidine kinase-like ATPase, C-terminal domain"/>
    <property type="match status" value="1"/>
</dbReference>
<gene>
    <name evidence="11" type="ORF">WOB96_09425</name>
</gene>
<dbReference type="EMBL" id="JBBPCO010000008">
    <property type="protein sequence ID" value="MEK8089987.1"/>
    <property type="molecule type" value="Genomic_DNA"/>
</dbReference>
<accession>A0ABU9D8Y9</accession>
<dbReference type="InterPro" id="IPR004358">
    <property type="entry name" value="Sig_transdc_His_kin-like_C"/>
</dbReference>
<dbReference type="InterPro" id="IPR050351">
    <property type="entry name" value="BphY/WalK/GraS-like"/>
</dbReference>
<dbReference type="Pfam" id="PF08447">
    <property type="entry name" value="PAS_3"/>
    <property type="match status" value="1"/>
</dbReference>
<dbReference type="NCBIfam" id="TIGR00229">
    <property type="entry name" value="sensory_box"/>
    <property type="match status" value="3"/>
</dbReference>
<dbReference type="CDD" id="cd00130">
    <property type="entry name" value="PAS"/>
    <property type="match status" value="3"/>
</dbReference>
<dbReference type="InterPro" id="IPR000014">
    <property type="entry name" value="PAS"/>
</dbReference>
<dbReference type="SUPFAM" id="SSF55874">
    <property type="entry name" value="ATPase domain of HSP90 chaperone/DNA topoisomerase II/histidine kinase"/>
    <property type="match status" value="1"/>
</dbReference>
<feature type="domain" description="PAC" evidence="10">
    <location>
        <begin position="211"/>
        <end position="263"/>
    </location>
</feature>
<dbReference type="InterPro" id="IPR013656">
    <property type="entry name" value="PAS_4"/>
</dbReference>
<comment type="caution">
    <text evidence="11">The sequence shown here is derived from an EMBL/GenBank/DDBJ whole genome shotgun (WGS) entry which is preliminary data.</text>
</comment>
<evidence type="ECO:0000256" key="7">
    <source>
        <dbReference type="SAM" id="Coils"/>
    </source>
</evidence>
<dbReference type="Gene3D" id="3.30.450.20">
    <property type="entry name" value="PAS domain"/>
    <property type="match status" value="3"/>
</dbReference>
<dbReference type="InterPro" id="IPR013655">
    <property type="entry name" value="PAS_fold_3"/>
</dbReference>
<dbReference type="Pfam" id="PF00512">
    <property type="entry name" value="HisKA"/>
    <property type="match status" value="1"/>
</dbReference>
<dbReference type="SMART" id="SM00388">
    <property type="entry name" value="HisKA"/>
    <property type="match status" value="1"/>
</dbReference>
<evidence type="ECO:0000259" key="8">
    <source>
        <dbReference type="PROSITE" id="PS50109"/>
    </source>
</evidence>
<feature type="coiled-coil region" evidence="7">
    <location>
        <begin position="380"/>
        <end position="411"/>
    </location>
</feature>
<dbReference type="PROSITE" id="PS50113">
    <property type="entry name" value="PAC"/>
    <property type="match status" value="3"/>
</dbReference>
<feature type="domain" description="PAS" evidence="9">
    <location>
        <begin position="10"/>
        <end position="80"/>
    </location>
</feature>
<evidence type="ECO:0000256" key="2">
    <source>
        <dbReference type="ARBA" id="ARBA00012438"/>
    </source>
</evidence>
<dbReference type="SMART" id="SM00387">
    <property type="entry name" value="HATPase_c"/>
    <property type="match status" value="1"/>
</dbReference>
<protein>
    <recommendedName>
        <fullName evidence="2">histidine kinase</fullName>
        <ecNumber evidence="2">2.7.13.3</ecNumber>
    </recommendedName>
</protein>
<evidence type="ECO:0000256" key="6">
    <source>
        <dbReference type="ARBA" id="ARBA00023136"/>
    </source>
</evidence>
<dbReference type="InterPro" id="IPR036890">
    <property type="entry name" value="HATPase_C_sf"/>
</dbReference>
<keyword evidence="7" id="KW-0175">Coiled coil</keyword>
<dbReference type="InterPro" id="IPR001610">
    <property type="entry name" value="PAC"/>
</dbReference>
<dbReference type="RefSeq" id="WP_341371045.1">
    <property type="nucleotide sequence ID" value="NZ_JBBPCO010000008.1"/>
</dbReference>
<sequence>MPTPNSAFDELEIYRTSFEHAGVAMVHMAPDHRVLRVNRAMCQLLGYTEAELRQLTFPAITHPDDLALDIRLIDQLMAGDMDVLHREKRYLHKDGHTVWARLTMTVVRDATGQPLFRVGVIEDIRERKALERARAESESLFAILFNQAAVGMVHKSLDQRFMAVNDFFCEMLGYSREELLGRRFSDITSAEDVATEEELIRCVLAGESTNYALEKRYVHKQGHVIWVYLSGSLYRDAQGEPRFYIVTAQDITARKRAQEALQNASRLHRTILENASIPIFATDWEGILTLVNRAVSEVSGYAAHELIGRPFFMLFPESDIPAANTALMDMAMYGRAVANLETRWRRKDGALRTVRFSATPLLEDGRLVSAVGAVEDITEFRRAEAAIRELNETLEQRVAERTAELQATNQELESFCYSVSHDLRAPLRAIHGFAHILREELGERLAGQESAYLERVERASVRMGQLIDDLLDLSRLTRAEMLKRPVDLGKLADVVMAVMVERDPQRQVRFVQLGDCRAWGDSQLLKVVLEHLLGNAWKFTAHRPDACIEFGCFEQEGEPAFYVRDNGVGFDMAYVNKLFLPFQRLHGIDEFEGTGIGLATVSRIIARHGGRVWAEGQVGEGATFWFTLTRPVPTDQPVVMVSG</sequence>
<keyword evidence="6" id="KW-0472">Membrane</keyword>
<evidence type="ECO:0000259" key="9">
    <source>
        <dbReference type="PROSITE" id="PS50112"/>
    </source>
</evidence>
<evidence type="ECO:0000313" key="11">
    <source>
        <dbReference type="EMBL" id="MEK8089987.1"/>
    </source>
</evidence>
<evidence type="ECO:0000256" key="5">
    <source>
        <dbReference type="ARBA" id="ARBA00022777"/>
    </source>
</evidence>
<keyword evidence="12" id="KW-1185">Reference proteome</keyword>
<dbReference type="SUPFAM" id="SSF47384">
    <property type="entry name" value="Homodimeric domain of signal transducing histidine kinase"/>
    <property type="match status" value="1"/>
</dbReference>
<dbReference type="Proteomes" id="UP001446205">
    <property type="component" value="Unassembled WGS sequence"/>
</dbReference>
<dbReference type="SUPFAM" id="SSF55785">
    <property type="entry name" value="PYP-like sensor domain (PAS domain)"/>
    <property type="match status" value="3"/>
</dbReference>
<dbReference type="InterPro" id="IPR005467">
    <property type="entry name" value="His_kinase_dom"/>
</dbReference>
<dbReference type="InterPro" id="IPR003594">
    <property type="entry name" value="HATPase_dom"/>
</dbReference>
<dbReference type="Pfam" id="PF02518">
    <property type="entry name" value="HATPase_c"/>
    <property type="match status" value="1"/>
</dbReference>
<comment type="catalytic activity">
    <reaction evidence="1">
        <text>ATP + protein L-histidine = ADP + protein N-phospho-L-histidine.</text>
        <dbReference type="EC" id="2.7.13.3"/>
    </reaction>
</comment>
<dbReference type="SMART" id="SM00091">
    <property type="entry name" value="PAS"/>
    <property type="match status" value="3"/>
</dbReference>
<dbReference type="InterPro" id="IPR035965">
    <property type="entry name" value="PAS-like_dom_sf"/>
</dbReference>
<dbReference type="InterPro" id="IPR003661">
    <property type="entry name" value="HisK_dim/P_dom"/>
</dbReference>
<organism evidence="11 12">
    <name type="scientific">Thermithiobacillus plumbiphilus</name>
    <dbReference type="NCBI Taxonomy" id="1729899"/>
    <lineage>
        <taxon>Bacteria</taxon>
        <taxon>Pseudomonadati</taxon>
        <taxon>Pseudomonadota</taxon>
        <taxon>Acidithiobacillia</taxon>
        <taxon>Acidithiobacillales</taxon>
        <taxon>Thermithiobacillaceae</taxon>
        <taxon>Thermithiobacillus</taxon>
    </lineage>
</organism>
<evidence type="ECO:0000256" key="1">
    <source>
        <dbReference type="ARBA" id="ARBA00000085"/>
    </source>
</evidence>
<feature type="domain" description="Histidine kinase" evidence="8">
    <location>
        <begin position="418"/>
        <end position="632"/>
    </location>
</feature>
<dbReference type="PANTHER" id="PTHR42878">
    <property type="entry name" value="TWO-COMPONENT HISTIDINE KINASE"/>
    <property type="match status" value="1"/>
</dbReference>
<dbReference type="EC" id="2.7.13.3" evidence="2"/>
<dbReference type="PANTHER" id="PTHR42878:SF15">
    <property type="entry name" value="BACTERIOPHYTOCHROME"/>
    <property type="match status" value="1"/>
</dbReference>
<feature type="domain" description="PAC" evidence="10">
    <location>
        <begin position="84"/>
        <end position="136"/>
    </location>
</feature>
<dbReference type="InterPro" id="IPR000700">
    <property type="entry name" value="PAS-assoc_C"/>
</dbReference>
<dbReference type="SMART" id="SM00086">
    <property type="entry name" value="PAC"/>
    <property type="match status" value="3"/>
</dbReference>
<feature type="domain" description="PAC" evidence="10">
    <location>
        <begin position="338"/>
        <end position="389"/>
    </location>
</feature>
<dbReference type="PROSITE" id="PS50112">
    <property type="entry name" value="PAS"/>
    <property type="match status" value="3"/>
</dbReference>
<keyword evidence="3" id="KW-0597">Phosphoprotein</keyword>
<evidence type="ECO:0000313" key="12">
    <source>
        <dbReference type="Proteomes" id="UP001446205"/>
    </source>
</evidence>
<evidence type="ECO:0000256" key="3">
    <source>
        <dbReference type="ARBA" id="ARBA00022553"/>
    </source>
</evidence>
<feature type="domain" description="PAS" evidence="9">
    <location>
        <begin position="264"/>
        <end position="335"/>
    </location>
</feature>
<dbReference type="Pfam" id="PF08448">
    <property type="entry name" value="PAS_4"/>
    <property type="match status" value="2"/>
</dbReference>
<feature type="domain" description="PAS" evidence="9">
    <location>
        <begin position="137"/>
        <end position="207"/>
    </location>
</feature>
<dbReference type="Gene3D" id="1.10.287.130">
    <property type="match status" value="1"/>
</dbReference>
<evidence type="ECO:0000259" key="10">
    <source>
        <dbReference type="PROSITE" id="PS50113"/>
    </source>
</evidence>
<dbReference type="InterPro" id="IPR036097">
    <property type="entry name" value="HisK_dim/P_sf"/>
</dbReference>
<keyword evidence="5" id="KW-0418">Kinase</keyword>
<dbReference type="CDD" id="cd00082">
    <property type="entry name" value="HisKA"/>
    <property type="match status" value="1"/>
</dbReference>
<dbReference type="PROSITE" id="PS50109">
    <property type="entry name" value="HIS_KIN"/>
    <property type="match status" value="1"/>
</dbReference>
<reference evidence="11 12" key="1">
    <citation type="submission" date="2024-04" db="EMBL/GenBank/DDBJ databases">
        <authorList>
            <person name="Abashina T."/>
            <person name="Shaikin A."/>
        </authorList>
    </citation>
    <scope>NUCLEOTIDE SEQUENCE [LARGE SCALE GENOMIC DNA]</scope>
    <source>
        <strain evidence="11 12">AAFK</strain>
    </source>
</reference>
<proteinExistence type="predicted"/>
<evidence type="ECO:0000256" key="4">
    <source>
        <dbReference type="ARBA" id="ARBA00022679"/>
    </source>
</evidence>
<keyword evidence="4" id="KW-0808">Transferase</keyword>